<accession>A0A4R3KQF4</accession>
<dbReference type="Proteomes" id="UP000294567">
    <property type="component" value="Unassembled WGS sequence"/>
</dbReference>
<dbReference type="AlphaFoldDB" id="A0A4R3KQF4"/>
<gene>
    <name evidence="1" type="ORF">EDD65_1158</name>
</gene>
<dbReference type="OrthoDB" id="2613192at2"/>
<proteinExistence type="predicted"/>
<sequence length="268" mass="31672">MRIVTFEQFQSMKKREKKKIGFDKILHLIITSEEIRNLNFSKIEYVLTELLELLNSEDKSEVLKFGLFNSFFHESLVITVSGYINDSRELYEIEEVAIYFKKLFKEYPEIFYFLKLEKSIFIVLSLIEKERKISNGDIRSFEYDKHALEKIFTHINGIKINTLRKIDAIVSSFDEIKLWNEVYLPLMKFLRNDRKINEIVKRYKKEVSNNLEMSGFGSSFINDGNRILNVVRLSDIYYGSICNNCGTNTILLKIDNQNKVDEETSIVY</sequence>
<evidence type="ECO:0000313" key="1">
    <source>
        <dbReference type="EMBL" id="TCS86387.1"/>
    </source>
</evidence>
<dbReference type="EMBL" id="SMAE01000015">
    <property type="protein sequence ID" value="TCS86387.1"/>
    <property type="molecule type" value="Genomic_DNA"/>
</dbReference>
<protein>
    <submittedName>
        <fullName evidence="1">Uncharacterized protein</fullName>
    </submittedName>
</protein>
<reference evidence="1 2" key="1">
    <citation type="submission" date="2019-03" db="EMBL/GenBank/DDBJ databases">
        <title>Genomic Encyclopedia of Type Strains, Phase IV (KMG-IV): sequencing the most valuable type-strain genomes for metagenomic binning, comparative biology and taxonomic classification.</title>
        <authorList>
            <person name="Goeker M."/>
        </authorList>
    </citation>
    <scope>NUCLEOTIDE SEQUENCE [LARGE SCALE GENOMIC DNA]</scope>
    <source>
        <strain evidence="1 2">DSM 26752</strain>
    </source>
</reference>
<name>A0A4R3KQF4_9FIRM</name>
<organism evidence="1 2">
    <name type="scientific">Keratinibaculum paraultunense</name>
    <dbReference type="NCBI Taxonomy" id="1278232"/>
    <lineage>
        <taxon>Bacteria</taxon>
        <taxon>Bacillati</taxon>
        <taxon>Bacillota</taxon>
        <taxon>Tissierellia</taxon>
        <taxon>Tissierellales</taxon>
        <taxon>Tepidimicrobiaceae</taxon>
        <taxon>Keratinibaculum</taxon>
    </lineage>
</organism>
<evidence type="ECO:0000313" key="2">
    <source>
        <dbReference type="Proteomes" id="UP000294567"/>
    </source>
</evidence>
<keyword evidence="2" id="KW-1185">Reference proteome</keyword>
<dbReference type="RefSeq" id="WP_132029509.1">
    <property type="nucleotide sequence ID" value="NZ_CP068564.1"/>
</dbReference>
<comment type="caution">
    <text evidence="1">The sequence shown here is derived from an EMBL/GenBank/DDBJ whole genome shotgun (WGS) entry which is preliminary data.</text>
</comment>